<keyword evidence="13" id="KW-0482">Metalloprotease</keyword>
<keyword evidence="14 21" id="KW-0472">Membrane</keyword>
<evidence type="ECO:0000256" key="4">
    <source>
        <dbReference type="ARBA" id="ARBA00022438"/>
    </source>
</evidence>
<dbReference type="Pfam" id="PF17900">
    <property type="entry name" value="Peptidase_M1_N"/>
    <property type="match status" value="1"/>
</dbReference>
<evidence type="ECO:0000256" key="18">
    <source>
        <dbReference type="PIRSR" id="PIRSR634016-3"/>
    </source>
</evidence>
<dbReference type="Proteomes" id="UP000192578">
    <property type="component" value="Unassembled WGS sequence"/>
</dbReference>
<proteinExistence type="inferred from homology"/>
<dbReference type="PANTHER" id="PTHR11533:SF294">
    <property type="entry name" value="THYROTROPIN-RELEASING HORMONE-DEGRADING ECTOENZYME"/>
    <property type="match status" value="1"/>
</dbReference>
<evidence type="ECO:0000256" key="15">
    <source>
        <dbReference type="ARBA" id="ARBA00023157"/>
    </source>
</evidence>
<protein>
    <submittedName>
        <fullName evidence="25">Aminopeptidase N</fullName>
    </submittedName>
</protein>
<dbReference type="GO" id="GO:0070006">
    <property type="term" value="F:metalloaminopeptidase activity"/>
    <property type="evidence" value="ECO:0007669"/>
    <property type="project" value="TreeGrafter"/>
</dbReference>
<organism evidence="25 26">
    <name type="scientific">Hypsibius exemplaris</name>
    <name type="common">Freshwater tardigrade</name>
    <dbReference type="NCBI Taxonomy" id="2072580"/>
    <lineage>
        <taxon>Eukaryota</taxon>
        <taxon>Metazoa</taxon>
        <taxon>Ecdysozoa</taxon>
        <taxon>Tardigrada</taxon>
        <taxon>Eutardigrada</taxon>
        <taxon>Parachela</taxon>
        <taxon>Hypsibioidea</taxon>
        <taxon>Hypsibiidae</taxon>
        <taxon>Hypsibius</taxon>
    </lineage>
</organism>
<feature type="domain" description="Aminopeptidase N-like N-terminal" evidence="24">
    <location>
        <begin position="179"/>
        <end position="366"/>
    </location>
</feature>
<feature type="site" description="Transition state stabilizer" evidence="19">
    <location>
        <position position="559"/>
    </location>
</feature>
<dbReference type="Gene3D" id="1.25.50.20">
    <property type="match status" value="1"/>
</dbReference>
<evidence type="ECO:0000256" key="20">
    <source>
        <dbReference type="SAM" id="MobiDB-lite"/>
    </source>
</evidence>
<dbReference type="Gene3D" id="2.60.40.1730">
    <property type="entry name" value="tricorn interacting facor f3 domain"/>
    <property type="match status" value="1"/>
</dbReference>
<evidence type="ECO:0000259" key="23">
    <source>
        <dbReference type="Pfam" id="PF11838"/>
    </source>
</evidence>
<comment type="similarity">
    <text evidence="3">Belongs to the peptidase M1 family.</text>
</comment>
<feature type="binding site" evidence="18">
    <location>
        <position position="477"/>
    </location>
    <ligand>
        <name>Zn(2+)</name>
        <dbReference type="ChEBI" id="CHEBI:29105"/>
        <note>catalytic</note>
    </ligand>
</feature>
<dbReference type="FunFam" id="1.10.390.10:FF:000001">
    <property type="entry name" value="Aminopeptidase"/>
    <property type="match status" value="1"/>
</dbReference>
<dbReference type="InterPro" id="IPR024571">
    <property type="entry name" value="ERAP1-like_C_dom"/>
</dbReference>
<dbReference type="InterPro" id="IPR014782">
    <property type="entry name" value="Peptidase_M1_dom"/>
</dbReference>
<evidence type="ECO:0000256" key="12">
    <source>
        <dbReference type="ARBA" id="ARBA00022989"/>
    </source>
</evidence>
<evidence type="ECO:0000259" key="24">
    <source>
        <dbReference type="Pfam" id="PF17900"/>
    </source>
</evidence>
<evidence type="ECO:0000256" key="17">
    <source>
        <dbReference type="PIRSR" id="PIRSR634016-1"/>
    </source>
</evidence>
<sequence length="1051" mass="119012">MASISSPSSYATIISSSTTTTVGSSASHETTPLSASSSSSPGDIPHFPDGSGTPVLVEVEMMNAAVSVDAISQEAVIIKELRAPSGGKHIPTTITGCSKHTDLGYFVPKNVLVGYVMLVTVIIVMIALVTGFAVRSSCGLSTTASSVELAALANTSFTTSPSALQTRPRDIRLSPDIGPVHYRLEMRPLLSPEFRFTGEVDIVFICKSPVRTLVLHAKNLALNESMTAFSAEDGTAAPVLLNWSEDPLRMFWKFHFKTDLKTGVKYNVSLKFSGKLNDDLRGFYRSKYEREGTTSWLATTQFQPTDARRAFPCFDEPGFKATFDITIVRPANMISISNMEVIRQDPRADGLVADVFNRTLPMSTYLLAFVVCDFASKEKVADNGVKVRVWTRPDAVNQSSFALDVAAQMLTHFENYFGIPFPLSKLDMIAVPDFIAGAMENWGAVIYREAMMLYDPDISPATSKQLIAIVVAHEVAHQWFGNLVTPKWWDTLWLNEGFASFLEYHGIDFAFPSWQLFQQFVVESVHDTFEPDALTTSHPIQLPVYHPDEIGEIFDRISYGKGCSLIRMMRHFLGEETLRKGLKNYLIAFSYSNAEQDDLWRHLTEAGRLDGKHIDVKMVMDSWTLQMGYPVVTVTQDYSSKVVKMYQQHFFLDPNATVPSDDPAQGFSWHVPVTIVTAADRSYDKPKQMWLNKENKTVNELLSPQNEWILVNVRQTGYYRVNYDERNWKLLITQLNTDRMKIDIINRAQIINDALTLARAGYLDYAIAFSATEYLVGEQDYLPWVSCLKALDFVDAMMQSSEHYGLLKSYILRQLRPIYIILGWGDSSTDAHLQQLQRVEVLQAACYYGHDNCVENAKQIYTRWMANPEQNKISPNLKIIVYCNAIRYGSAEEWDFAWEQYKKTNTASEKRQFLTSLACSREPWILNRLLEWSLSSPSIRKQDGDHVMGLIAQNPVGRYLAWNFIRDRWDDIRMRYAGVIGGLSHLITSLTRSFNTPFELRELESFIETNKDTMTLGQRAFRQAVEKTRANISWRKRNVAAIVKWLENIRK</sequence>
<dbReference type="InterPro" id="IPR034016">
    <property type="entry name" value="M1_APN-typ"/>
</dbReference>
<evidence type="ECO:0000256" key="9">
    <source>
        <dbReference type="ARBA" id="ARBA00022801"/>
    </source>
</evidence>
<evidence type="ECO:0000256" key="3">
    <source>
        <dbReference type="ARBA" id="ARBA00010136"/>
    </source>
</evidence>
<dbReference type="PANTHER" id="PTHR11533">
    <property type="entry name" value="PROTEASE M1 ZINC METALLOPROTEASE"/>
    <property type="match status" value="1"/>
</dbReference>
<keyword evidence="12 21" id="KW-1133">Transmembrane helix</keyword>
<evidence type="ECO:0000256" key="13">
    <source>
        <dbReference type="ARBA" id="ARBA00023049"/>
    </source>
</evidence>
<dbReference type="AlphaFoldDB" id="A0A1W0XDI0"/>
<evidence type="ECO:0000259" key="22">
    <source>
        <dbReference type="Pfam" id="PF01433"/>
    </source>
</evidence>
<keyword evidence="7 21" id="KW-0812">Transmembrane</keyword>
<dbReference type="OrthoDB" id="510539at2759"/>
<feature type="domain" description="Peptidase M1 membrane alanine aminopeptidase" evidence="22">
    <location>
        <begin position="401"/>
        <end position="623"/>
    </location>
</feature>
<dbReference type="GO" id="GO:0008270">
    <property type="term" value="F:zinc ion binding"/>
    <property type="evidence" value="ECO:0007669"/>
    <property type="project" value="InterPro"/>
</dbReference>
<dbReference type="GO" id="GO:0005615">
    <property type="term" value="C:extracellular space"/>
    <property type="evidence" value="ECO:0007669"/>
    <property type="project" value="TreeGrafter"/>
</dbReference>
<feature type="compositionally biased region" description="Low complexity" evidence="20">
    <location>
        <begin position="18"/>
        <end position="27"/>
    </location>
</feature>
<dbReference type="Gene3D" id="2.60.40.1910">
    <property type="match status" value="1"/>
</dbReference>
<evidence type="ECO:0000256" key="16">
    <source>
        <dbReference type="ARBA" id="ARBA00023180"/>
    </source>
</evidence>
<evidence type="ECO:0000256" key="2">
    <source>
        <dbReference type="ARBA" id="ARBA00004606"/>
    </source>
</evidence>
<comment type="caution">
    <text evidence="25">The sequence shown here is derived from an EMBL/GenBank/DDBJ whole genome shotgun (WGS) entry which is preliminary data.</text>
</comment>
<dbReference type="GO" id="GO:0043171">
    <property type="term" value="P:peptide catabolic process"/>
    <property type="evidence" value="ECO:0007669"/>
    <property type="project" value="TreeGrafter"/>
</dbReference>
<evidence type="ECO:0000313" key="25">
    <source>
        <dbReference type="EMBL" id="OQV25529.1"/>
    </source>
</evidence>
<dbReference type="SUPFAM" id="SSF55486">
    <property type="entry name" value="Metalloproteases ('zincins'), catalytic domain"/>
    <property type="match status" value="1"/>
</dbReference>
<evidence type="ECO:0000256" key="10">
    <source>
        <dbReference type="ARBA" id="ARBA00022833"/>
    </source>
</evidence>
<dbReference type="Pfam" id="PF11838">
    <property type="entry name" value="ERAP1_C"/>
    <property type="match status" value="1"/>
</dbReference>
<dbReference type="PRINTS" id="PR00756">
    <property type="entry name" value="ALADIPTASE"/>
</dbReference>
<keyword evidence="8 18" id="KW-0479">Metal-binding</keyword>
<feature type="region of interest" description="Disordered" evidence="20">
    <location>
        <begin position="18"/>
        <end position="49"/>
    </location>
</feature>
<keyword evidence="6" id="KW-0645">Protease</keyword>
<dbReference type="Pfam" id="PF01433">
    <property type="entry name" value="Peptidase_M1"/>
    <property type="match status" value="1"/>
</dbReference>
<evidence type="ECO:0000256" key="8">
    <source>
        <dbReference type="ARBA" id="ARBA00022723"/>
    </source>
</evidence>
<dbReference type="GO" id="GO:0005737">
    <property type="term" value="C:cytoplasm"/>
    <property type="evidence" value="ECO:0007669"/>
    <property type="project" value="TreeGrafter"/>
</dbReference>
<dbReference type="FunFam" id="2.60.40.1730:FF:000012">
    <property type="entry name" value="Aminopeptidase N"/>
    <property type="match status" value="1"/>
</dbReference>
<dbReference type="GO" id="GO:0042277">
    <property type="term" value="F:peptide binding"/>
    <property type="evidence" value="ECO:0007669"/>
    <property type="project" value="TreeGrafter"/>
</dbReference>
<reference evidence="26" key="1">
    <citation type="submission" date="2017-01" db="EMBL/GenBank/DDBJ databases">
        <title>Comparative genomics of anhydrobiosis in the tardigrade Hypsibius dujardini.</title>
        <authorList>
            <person name="Yoshida Y."/>
            <person name="Koutsovoulos G."/>
            <person name="Laetsch D."/>
            <person name="Stevens L."/>
            <person name="Kumar S."/>
            <person name="Horikawa D."/>
            <person name="Ishino K."/>
            <person name="Komine S."/>
            <person name="Tomita M."/>
            <person name="Blaxter M."/>
            <person name="Arakawa K."/>
        </authorList>
    </citation>
    <scope>NUCLEOTIDE SEQUENCE [LARGE SCALE GENOMIC DNA]</scope>
    <source>
        <strain evidence="26">Z151</strain>
    </source>
</reference>
<feature type="active site" description="Proton acceptor" evidence="17">
    <location>
        <position position="474"/>
    </location>
</feature>
<feature type="domain" description="ERAP1-like C-terminal" evidence="23">
    <location>
        <begin position="708"/>
        <end position="1029"/>
    </location>
</feature>
<keyword evidence="4 25" id="KW-0031">Aminopeptidase</keyword>
<evidence type="ECO:0000313" key="26">
    <source>
        <dbReference type="Proteomes" id="UP000192578"/>
    </source>
</evidence>
<keyword evidence="15" id="KW-1015">Disulfide bond</keyword>
<name>A0A1W0XDI0_HYPEX</name>
<dbReference type="Gene3D" id="1.10.390.10">
    <property type="entry name" value="Neutral Protease Domain 2"/>
    <property type="match status" value="1"/>
</dbReference>
<dbReference type="InterPro" id="IPR042097">
    <property type="entry name" value="Aminopeptidase_N-like_N_sf"/>
</dbReference>
<evidence type="ECO:0000256" key="14">
    <source>
        <dbReference type="ARBA" id="ARBA00023136"/>
    </source>
</evidence>
<evidence type="ECO:0000256" key="7">
    <source>
        <dbReference type="ARBA" id="ARBA00022692"/>
    </source>
</evidence>
<feature type="binding site" evidence="18">
    <location>
        <position position="473"/>
    </location>
    <ligand>
        <name>Zn(2+)</name>
        <dbReference type="ChEBI" id="CHEBI:29105"/>
        <note>catalytic</note>
    </ligand>
</feature>
<dbReference type="GO" id="GO:0006508">
    <property type="term" value="P:proteolysis"/>
    <property type="evidence" value="ECO:0007669"/>
    <property type="project" value="UniProtKB-KW"/>
</dbReference>
<keyword evidence="10 18" id="KW-0862">Zinc</keyword>
<dbReference type="SUPFAM" id="SSF63737">
    <property type="entry name" value="Leukotriene A4 hydrolase N-terminal domain"/>
    <property type="match status" value="1"/>
</dbReference>
<dbReference type="InterPro" id="IPR050344">
    <property type="entry name" value="Peptidase_M1_aminopeptidases"/>
</dbReference>
<accession>A0A1W0XDI0</accession>
<dbReference type="EMBL" id="MTYJ01000002">
    <property type="protein sequence ID" value="OQV25529.1"/>
    <property type="molecule type" value="Genomic_DNA"/>
</dbReference>
<evidence type="ECO:0000256" key="5">
    <source>
        <dbReference type="ARBA" id="ARBA00022475"/>
    </source>
</evidence>
<comment type="subcellular location">
    <subcellularLocation>
        <location evidence="1">Cell membrane</location>
    </subcellularLocation>
    <subcellularLocation>
        <location evidence="2">Membrane</location>
        <topology evidence="2">Single-pass type II membrane protein</topology>
    </subcellularLocation>
</comment>
<dbReference type="InterPro" id="IPR027268">
    <property type="entry name" value="Peptidase_M4/M1_CTD_sf"/>
</dbReference>
<evidence type="ECO:0000256" key="6">
    <source>
        <dbReference type="ARBA" id="ARBA00022670"/>
    </source>
</evidence>
<keyword evidence="5" id="KW-1003">Cell membrane</keyword>
<comment type="cofactor">
    <cofactor evidence="18">
        <name>Zn(2+)</name>
        <dbReference type="ChEBI" id="CHEBI:29105"/>
    </cofactor>
    <text evidence="18">Binds 1 zinc ion per subunit.</text>
</comment>
<keyword evidence="9" id="KW-0378">Hydrolase</keyword>
<gene>
    <name evidence="25" type="ORF">BV898_00468</name>
</gene>
<dbReference type="InterPro" id="IPR045357">
    <property type="entry name" value="Aminopeptidase_N-like_N"/>
</dbReference>
<keyword evidence="26" id="KW-1185">Reference proteome</keyword>
<feature type="binding site" evidence="18">
    <location>
        <position position="496"/>
    </location>
    <ligand>
        <name>Zn(2+)</name>
        <dbReference type="ChEBI" id="CHEBI:29105"/>
        <note>catalytic</note>
    </ligand>
</feature>
<dbReference type="FunFam" id="2.60.40.1910:FF:000006">
    <property type="entry name" value="Aminopeptidase"/>
    <property type="match status" value="1"/>
</dbReference>
<feature type="transmembrane region" description="Helical" evidence="21">
    <location>
        <begin position="112"/>
        <end position="134"/>
    </location>
</feature>
<dbReference type="GO" id="GO:0005886">
    <property type="term" value="C:plasma membrane"/>
    <property type="evidence" value="ECO:0007669"/>
    <property type="project" value="UniProtKB-SubCell"/>
</dbReference>
<evidence type="ECO:0000256" key="11">
    <source>
        <dbReference type="ARBA" id="ARBA00022968"/>
    </source>
</evidence>
<evidence type="ECO:0000256" key="19">
    <source>
        <dbReference type="PIRSR" id="PIRSR634016-4"/>
    </source>
</evidence>
<dbReference type="InterPro" id="IPR001930">
    <property type="entry name" value="Peptidase_M1"/>
</dbReference>
<evidence type="ECO:0000256" key="1">
    <source>
        <dbReference type="ARBA" id="ARBA00004236"/>
    </source>
</evidence>
<dbReference type="CDD" id="cd09601">
    <property type="entry name" value="M1_APN-Q_like"/>
    <property type="match status" value="1"/>
</dbReference>
<evidence type="ECO:0000256" key="21">
    <source>
        <dbReference type="SAM" id="Phobius"/>
    </source>
</evidence>
<dbReference type="FunFam" id="1.25.50.20:FF:000001">
    <property type="entry name" value="Aminopeptidase"/>
    <property type="match status" value="1"/>
</dbReference>
<keyword evidence="16" id="KW-0325">Glycoprotein</keyword>
<keyword evidence="11" id="KW-0735">Signal-anchor</keyword>